<dbReference type="Gene3D" id="2.60.40.4070">
    <property type="match status" value="1"/>
</dbReference>
<dbReference type="Proteomes" id="UP001168528">
    <property type="component" value="Unassembled WGS sequence"/>
</dbReference>
<dbReference type="SUPFAM" id="SSF52129">
    <property type="entry name" value="Caspase-like"/>
    <property type="match status" value="1"/>
</dbReference>
<dbReference type="Gene3D" id="3.40.50.1460">
    <property type="match status" value="1"/>
</dbReference>
<evidence type="ECO:0000259" key="2">
    <source>
        <dbReference type="Pfam" id="PF01364"/>
    </source>
</evidence>
<evidence type="ECO:0000313" key="3">
    <source>
        <dbReference type="EMBL" id="MDO1446827.1"/>
    </source>
</evidence>
<evidence type="ECO:0000313" key="4">
    <source>
        <dbReference type="Proteomes" id="UP001168528"/>
    </source>
</evidence>
<gene>
    <name evidence="3" type="ORF">Q0590_11220</name>
</gene>
<dbReference type="RefSeq" id="WP_302037632.1">
    <property type="nucleotide sequence ID" value="NZ_JAUKPO010000005.1"/>
</dbReference>
<dbReference type="EMBL" id="JAUKPO010000005">
    <property type="protein sequence ID" value="MDO1446827.1"/>
    <property type="molecule type" value="Genomic_DNA"/>
</dbReference>
<comment type="caution">
    <text evidence="3">The sequence shown here is derived from an EMBL/GenBank/DDBJ whole genome shotgun (WGS) entry which is preliminary data.</text>
</comment>
<dbReference type="CDD" id="cd02258">
    <property type="entry name" value="Peptidase_C25_N"/>
    <property type="match status" value="1"/>
</dbReference>
<feature type="domain" description="Gingipain" evidence="2">
    <location>
        <begin position="459"/>
        <end position="830"/>
    </location>
</feature>
<dbReference type="InterPro" id="IPR029030">
    <property type="entry name" value="Caspase-like_dom_sf"/>
</dbReference>
<name>A0ABT8R405_9BACT</name>
<organism evidence="3 4">
    <name type="scientific">Rhodocytophaga aerolata</name>
    <dbReference type="NCBI Taxonomy" id="455078"/>
    <lineage>
        <taxon>Bacteria</taxon>
        <taxon>Pseudomonadati</taxon>
        <taxon>Bacteroidota</taxon>
        <taxon>Cytophagia</taxon>
        <taxon>Cytophagales</taxon>
        <taxon>Rhodocytophagaceae</taxon>
        <taxon>Rhodocytophaga</taxon>
    </lineage>
</organism>
<reference evidence="3" key="1">
    <citation type="submission" date="2023-07" db="EMBL/GenBank/DDBJ databases">
        <title>The genome sequence of Rhodocytophaga aerolata KACC 12507.</title>
        <authorList>
            <person name="Zhang X."/>
        </authorList>
    </citation>
    <scope>NUCLEOTIDE SEQUENCE</scope>
    <source>
        <strain evidence="3">KACC 12507</strain>
    </source>
</reference>
<feature type="transmembrane region" description="Helical" evidence="1">
    <location>
        <begin position="6"/>
        <end position="27"/>
    </location>
</feature>
<proteinExistence type="predicted"/>
<feature type="transmembrane region" description="Helical" evidence="1">
    <location>
        <begin position="48"/>
        <end position="72"/>
    </location>
</feature>
<dbReference type="NCBIfam" id="TIGR04183">
    <property type="entry name" value="Por_Secre_tail"/>
    <property type="match status" value="1"/>
</dbReference>
<keyword evidence="1" id="KW-1133">Transmembrane helix</keyword>
<dbReference type="InterPro" id="IPR013783">
    <property type="entry name" value="Ig-like_fold"/>
</dbReference>
<dbReference type="InterPro" id="IPR001769">
    <property type="entry name" value="Gingipain"/>
</dbReference>
<keyword evidence="4" id="KW-1185">Reference proteome</keyword>
<keyword evidence="1" id="KW-0472">Membrane</keyword>
<protein>
    <submittedName>
        <fullName evidence="3">C25 family cysteine peptidase</fullName>
    </submittedName>
</protein>
<dbReference type="Pfam" id="PF01364">
    <property type="entry name" value="Peptidase_C25"/>
    <property type="match status" value="1"/>
</dbReference>
<dbReference type="InterPro" id="IPR026444">
    <property type="entry name" value="Secre_tail"/>
</dbReference>
<evidence type="ECO:0000256" key="1">
    <source>
        <dbReference type="SAM" id="Phobius"/>
    </source>
</evidence>
<dbReference type="Gene3D" id="2.60.40.10">
    <property type="entry name" value="Immunoglobulins"/>
    <property type="match status" value="1"/>
</dbReference>
<keyword evidence="1" id="KW-0812">Transmembrane</keyword>
<accession>A0ABT8R405</accession>
<sequence length="1731" mass="193254">MTHLLFYLYKLSVLLLTFPVYVWRNGLAMLGNSSFTKKKRLLKPLHQTAYPFVKFSGLISLLILFTTATVVAQRFGNEWINYNQQYYKIPITQKGIHRITYSDLSNAGVPVDRVDPRRIQVYYHGTEQAISINGEADAIFHPNDFIEFYGEGNDGTLDSLLYLPSSAQPHKYLSLYSDTASYFLSWRLDNGFGKRMESVYEANVSNITSETYHWDEKLLLLSDQFASGQTYERGTDLYVQMSQYDYGEGWTGELIEKFQSKDYTLTGIQNIATTAAKPTIEVLLIGRSKWNHNSEIFIGNSSASLRSLGSVQFQYNNKYLFTATVEPTDFTSGQAVIRIRSNGTNDNNRDAVSVSYIRLIYPQTIDAGSSPQKYLTLEKKATNKSFIEIANPATGTLLYDITDKHTVKRIGTNTSAGKLTAIVPNTANGRKLFANTNFLPVGRINKVGFRNINAANHTYIIISHNKLMKPAGGYPDAVKAYASYRASTAGGRYDTLVVDVNLLYNQYSYGEPSPLAIRRFADFLLTNGNPKFLFLIGRSQYPFALLPLSSGDFNHTRNPNYPTRNFVPTAGYPGSDIHLTAGLTGNPYVPSIPTGRINVTTPEQIINYLNKVIEHEATPADALWRKNLVHLSGGKNLAELRAFRLFVDDFKRMAEGTYLGGKVATFSKRSDNAVELINIADQVNKGTSLITFFGHSSIGFTDIEIGYVSDPLQGYRNKGKYPMILVNGCEAGDIFYDSNNLSFGEDWILAKDKGAVLFLAHSALGYVTPLRRYTEWFYRTAFSDSLYVGKPIGNIQKEVIRRFVGSNTTNFIELSHAQQFTLQGDPSLSLLGTDKPDYYTNDDQLFLRSFDNSPITAVSDSFQIGIITSNFGRVSNSSIPVTVRRTTSEGIVEQLDTVFFPPVFYQDTLFYTIRSQNFNAGGNNRFEVILDVGNSIAELNENNNTGVLEYFMPSVGAIPLYPKEYSIVNQQPVTFIAQTTLTSTENRQYVFELDTVHTFTSPVKKTATITAGTLPTWKTDLLSNSVQHDSTVYYWRIRFADMPADANNSWAESSFIYINNSPEGWSQSRFPQFSKSKPVQVNRNTSTETWEFKEVNTLLDVRTSGVNYPDATSTIKLSLNNSTDVVRRNCMPNTLIGVTFDKVTTVPYSLIPGLRCETPTGTDAFVSNYMSNGYLSADGLITYIDAIPAGDYVLLFTSGSINFSSWTPAMKAKLEEIGADPAKIALLQTGHPYIIQGRKGATPGTALEVLADYSPGVDPAVQTIALKQTITGRADNGTITSSLIGPASDWGTLYRTVLNSEVNSHDEWQLDVVGISLQGNEKVLYAAIPSDNFPLDFADAKQYPYMRLKLTVKDTTNLTPPQLNKWQVIYSGVPEGVINPGLVSADMYKIPNKQEGENFNLDFIFQNISNRNFEDSLDVQYTLYNTDTRKRTVTTFKIAKLAAGDTIRFSVPVKTGGAMGNNVLQVYVNPRIQAEQNYANNIFEVPFKVNRDNIHPVLDVAFDGVRIMDGDIVSPSPLITISLKDENKVLIRKDTVGMELLLKKPCEGCTFERVNFGQADLRWTSASAESNDFRIEYNPKNLQDGVYTLQVQGSDVSGNISGVQPYRISFEVVNESKITHFYPYPNPFSSNTRFVFTLTGSEIPNQIKIQIMTVTGKVVREITQDELGPIRIGNNISTFAWDGTDEFGDKLANGVYLYRVTVKTNGQTVERRQTAADKGFKKDFGKIYILR</sequence>